<dbReference type="AlphaFoldDB" id="A0A841ZR33"/>
<evidence type="ECO:0000313" key="1">
    <source>
        <dbReference type="EMBL" id="MBC1521430.1"/>
    </source>
</evidence>
<dbReference type="EMBL" id="JAARRM010000002">
    <property type="protein sequence ID" value="MBC1521430.1"/>
    <property type="molecule type" value="Genomic_DNA"/>
</dbReference>
<proteinExistence type="predicted"/>
<reference evidence="1 2" key="1">
    <citation type="submission" date="2020-03" db="EMBL/GenBank/DDBJ databases">
        <title>Soil Listeria distribution.</title>
        <authorList>
            <person name="Liao J."/>
            <person name="Wiedmann M."/>
        </authorList>
    </citation>
    <scope>NUCLEOTIDE SEQUENCE [LARGE SCALE GENOMIC DNA]</scope>
    <source>
        <strain evidence="1 2">FSL L7-1507</strain>
    </source>
</reference>
<gene>
    <name evidence="1" type="ORF">HB912_07200</name>
</gene>
<protein>
    <submittedName>
        <fullName evidence="1">Uncharacterized protein</fullName>
    </submittedName>
</protein>
<organism evidence="1 2">
    <name type="scientific">Listeria aquatica</name>
    <dbReference type="NCBI Taxonomy" id="1494960"/>
    <lineage>
        <taxon>Bacteria</taxon>
        <taxon>Bacillati</taxon>
        <taxon>Bacillota</taxon>
        <taxon>Bacilli</taxon>
        <taxon>Bacillales</taxon>
        <taxon>Listeriaceae</taxon>
        <taxon>Listeria</taxon>
    </lineage>
</organism>
<dbReference type="Proteomes" id="UP000559885">
    <property type="component" value="Unassembled WGS sequence"/>
</dbReference>
<sequence>MAIREKVAVARKGKKTLKLFRQRFYENVEYTAEHSDIKNGEMVLNVRDDHGFSWYCLRLVKNGWTVDALNKHISKEIDLCKRIEARREVRWKQ</sequence>
<evidence type="ECO:0000313" key="2">
    <source>
        <dbReference type="Proteomes" id="UP000559885"/>
    </source>
</evidence>
<name>A0A841ZR33_9LIST</name>
<accession>A0A841ZR33</accession>
<dbReference type="RefSeq" id="WP_185373343.1">
    <property type="nucleotide sequence ID" value="NZ_JAARRM010000002.1"/>
</dbReference>
<comment type="caution">
    <text evidence="1">The sequence shown here is derived from an EMBL/GenBank/DDBJ whole genome shotgun (WGS) entry which is preliminary data.</text>
</comment>